<dbReference type="GO" id="GO:0005524">
    <property type="term" value="F:ATP binding"/>
    <property type="evidence" value="ECO:0007669"/>
    <property type="project" value="UniProtKB-UniRule"/>
</dbReference>
<dbReference type="GO" id="GO:0004714">
    <property type="term" value="F:transmembrane receptor protein tyrosine kinase activity"/>
    <property type="evidence" value="ECO:0007669"/>
    <property type="project" value="UniProtKB-EC"/>
</dbReference>
<dbReference type="InterPro" id="IPR020635">
    <property type="entry name" value="Tyr_kinase_cat_dom"/>
</dbReference>
<dbReference type="HOGENOM" id="CLU_004130_0_0_1"/>
<comment type="catalytic activity">
    <reaction evidence="2">
        <text>L-tyrosyl-[protein] + ATP = O-phospho-L-tyrosyl-[protein] + ADP + H(+)</text>
        <dbReference type="Rhea" id="RHEA:10596"/>
        <dbReference type="Rhea" id="RHEA-COMP:10136"/>
        <dbReference type="Rhea" id="RHEA-COMP:20101"/>
        <dbReference type="ChEBI" id="CHEBI:15378"/>
        <dbReference type="ChEBI" id="CHEBI:30616"/>
        <dbReference type="ChEBI" id="CHEBI:46858"/>
        <dbReference type="ChEBI" id="CHEBI:61978"/>
        <dbReference type="ChEBI" id="CHEBI:456216"/>
        <dbReference type="EC" id="2.7.10.1"/>
    </reaction>
</comment>
<dbReference type="GO" id="GO:0007169">
    <property type="term" value="P:cell surface receptor protein tyrosine kinase signaling pathway"/>
    <property type="evidence" value="ECO:0007669"/>
    <property type="project" value="TreeGrafter"/>
</dbReference>
<dbReference type="EMBL" id="CH964182">
    <property type="protein sequence ID" value="EDW80258.1"/>
    <property type="molecule type" value="Genomic_DNA"/>
</dbReference>
<dbReference type="OrthoDB" id="3256376at2759"/>
<dbReference type="FunFam" id="1.10.510.10:FF:000462">
    <property type="entry name" value="Receptor tyrosine kinase"/>
    <property type="match status" value="1"/>
</dbReference>
<evidence type="ECO:0000256" key="3">
    <source>
        <dbReference type="PROSITE-ProRule" id="PRU10141"/>
    </source>
</evidence>
<keyword evidence="3" id="KW-0547">Nucleotide-binding</keyword>
<dbReference type="InterPro" id="IPR008266">
    <property type="entry name" value="Tyr_kinase_AS"/>
</dbReference>
<dbReference type="FunCoup" id="B4N7B7">
    <property type="interactions" value="2"/>
</dbReference>
<dbReference type="OMA" id="AFVINVH"/>
<dbReference type="PhylomeDB" id="B4N7B7"/>
<feature type="region of interest" description="Disordered" evidence="4">
    <location>
        <begin position="1130"/>
        <end position="1161"/>
    </location>
</feature>
<dbReference type="STRING" id="7260.B4N7B7"/>
<dbReference type="PROSITE" id="PS50011">
    <property type="entry name" value="PROTEIN_KINASE_DOM"/>
    <property type="match status" value="1"/>
</dbReference>
<feature type="compositionally biased region" description="Polar residues" evidence="4">
    <location>
        <begin position="1130"/>
        <end position="1142"/>
    </location>
</feature>
<dbReference type="Proteomes" id="UP000007798">
    <property type="component" value="Unassembled WGS sequence"/>
</dbReference>
<dbReference type="SUPFAM" id="SSF56112">
    <property type="entry name" value="Protein kinase-like (PK-like)"/>
    <property type="match status" value="1"/>
</dbReference>
<dbReference type="Pfam" id="PF22540">
    <property type="entry name" value="RET_CRD"/>
    <property type="match status" value="1"/>
</dbReference>
<dbReference type="InterPro" id="IPR001245">
    <property type="entry name" value="Ser-Thr/Tyr_kinase_cat_dom"/>
</dbReference>
<proteinExistence type="predicted"/>
<keyword evidence="5" id="KW-0812">Transmembrane</keyword>
<keyword evidence="5" id="KW-0472">Membrane</keyword>
<keyword evidence="5" id="KW-1133">Transmembrane helix</keyword>
<name>B4N7B7_DROWI</name>
<evidence type="ECO:0000313" key="8">
    <source>
        <dbReference type="Proteomes" id="UP000007798"/>
    </source>
</evidence>
<protein>
    <recommendedName>
        <fullName evidence="6">Protein kinase domain-containing protein</fullName>
    </recommendedName>
</protein>
<dbReference type="InterPro" id="IPR050122">
    <property type="entry name" value="RTK"/>
</dbReference>
<dbReference type="InParanoid" id="B4N7B7"/>
<dbReference type="SMART" id="SM00219">
    <property type="entry name" value="TyrKc"/>
    <property type="match status" value="1"/>
</dbReference>
<keyword evidence="3" id="KW-0067">ATP-binding</keyword>
<dbReference type="GO" id="GO:0005886">
    <property type="term" value="C:plasma membrane"/>
    <property type="evidence" value="ECO:0007669"/>
    <property type="project" value="TreeGrafter"/>
</dbReference>
<evidence type="ECO:0000256" key="5">
    <source>
        <dbReference type="SAM" id="Phobius"/>
    </source>
</evidence>
<feature type="transmembrane region" description="Helical" evidence="5">
    <location>
        <begin position="724"/>
        <end position="743"/>
    </location>
</feature>
<comment type="subcellular location">
    <subcellularLocation>
        <location evidence="1">Membrane</location>
        <topology evidence="1">Single-pass membrane protein</topology>
    </subcellularLocation>
</comment>
<dbReference type="PANTHER" id="PTHR24416">
    <property type="entry name" value="TYROSINE-PROTEIN KINASE RECEPTOR"/>
    <property type="match status" value="1"/>
</dbReference>
<keyword evidence="8" id="KW-1185">Reference proteome</keyword>
<dbReference type="Gene3D" id="1.10.510.10">
    <property type="entry name" value="Transferase(Phosphotransferase) domain 1"/>
    <property type="match status" value="1"/>
</dbReference>
<sequence>MAASDLHGITVSRSVAIFIVLLTSVILEHHSCLALDVYFPTTSVKFNLPINEESESIFSKIPLAQFQVLNVENNQLATDYIYSLEQNPLLRINASSGEVFMRTDYKPVNGSVKYVLTAFPRNQNVEELLQVAHLTLEIIPQKLEEYCEELEHICFWSSVHYTIAETDIFSSQNGVSKTQSNSFEPVLVGALNSRAAKYLCHHKGVEYSLTAGSSHFALKQNRLYTKQPLDHDELNGLMARAGQLQAKITCTVKVSETTQRKFYRKYDIKIMDRNDNGPTLQEKEPHFNFYMEQPFFQENEPVGEKIIYLDKDTLAANEHLGYAIHNDTNALLKPDCHAYEADHTGRPHTIISCQLRFVRSGFLRQTPYCLILEARDQSIKLKHINVSAKAHICLHVDLSRLHESNQDRPQALPLSSRQYNVYDSPSALSGVNGLQISIDYEKNVFVYRTATLFSRVAQPEKFVELQRMKFINFGLTEDKTRAFNITPISGIIFVQNVTALALASETVYFLNITWQDQQLERESHTFVINVHLVEGRPENASCEVKNRSRPQTCAHVKYQSQCLKYCGVSTNGGACMWRGSKSAFFGRNYGSCVPDARYCPDRVCDSLEQRNENICPQDCKDAGDIVGPHTNNENHRGILKGSGTCICEHYGKCSCGPLMEEEATRSTRPRKRKNETEADLILATAAATPLLVDDHRQSSTHESQDPLLLGVLNVASFECNRSCLLIVISCPLIFILLLLCLLVTQQKLLQKRLGKQTLTPLTKQALPDTNSGAGGDLPLMPLQSNFKFESSDSKWEFPRGQLQLDTVLGEGEFGQVLKGYATQIAGLPGVTTVAVKMLKKGANSVEYMALLSEFQLLQEVSHPNVIKLLGACTHSSEAPMLIIEYARYGSLRSYLRLSRKIECAGVDFSDGVEPVNVKMMLTFAWQICKGMAYLTELKLVHRDLAARNVLLADGKICKISDFGLTRDVYEDDAYLKRSRDRVPVKWMAPESLADHVYTTKSDVWAFGVLCWELITLGASPYPGIAPQNLWSLLKTGYRMDRPENCSEAVYSIVRTCWADEPNGRPSFKYLAAEFEKLLGNNAQYIELETNAVSNPLYCGDEAALMAEGLGEPESLEHLWSPPKIPYDSQDGANSYDLSMTDNQQQPTATSSSVATTAPPGYDLPRPLIEAHTIEQVLRYENDLRFPLNIRKSSCSPSYSNMTNAGPATGNAVASSLPHYAVPVKRGHSYLDMTNNTLIPDNLDNRDYEKHRSKTISFRFSSLLNLKESVESNQQVQGSHDV</sequence>
<dbReference type="PANTHER" id="PTHR24416:SF617">
    <property type="entry name" value="RET ONCOGENE, ISOFORM A"/>
    <property type="match status" value="1"/>
</dbReference>
<dbReference type="InterPro" id="IPR017441">
    <property type="entry name" value="Protein_kinase_ATP_BS"/>
</dbReference>
<dbReference type="Pfam" id="PF07714">
    <property type="entry name" value="PK_Tyr_Ser-Thr"/>
    <property type="match status" value="1"/>
</dbReference>
<dbReference type="InterPro" id="IPR000719">
    <property type="entry name" value="Prot_kinase_dom"/>
</dbReference>
<evidence type="ECO:0000256" key="2">
    <source>
        <dbReference type="ARBA" id="ARBA00051243"/>
    </source>
</evidence>
<evidence type="ECO:0000313" key="7">
    <source>
        <dbReference type="EMBL" id="EDW80258.1"/>
    </source>
</evidence>
<feature type="compositionally biased region" description="Low complexity" evidence="4">
    <location>
        <begin position="1143"/>
        <end position="1159"/>
    </location>
</feature>
<feature type="binding site" evidence="3">
    <location>
        <position position="836"/>
    </location>
    <ligand>
        <name>ATP</name>
        <dbReference type="ChEBI" id="CHEBI:30616"/>
    </ligand>
</feature>
<dbReference type="InterPro" id="IPR011009">
    <property type="entry name" value="Kinase-like_dom_sf"/>
</dbReference>
<gene>
    <name evidence="7" type="primary">Dwil\GK21110</name>
    <name evidence="7" type="ORF">Dwil_GK21110</name>
</gene>
<feature type="domain" description="Protein kinase" evidence="6">
    <location>
        <begin position="802"/>
        <end position="1078"/>
    </location>
</feature>
<organism evidence="7 8">
    <name type="scientific">Drosophila willistoni</name>
    <name type="common">Fruit fly</name>
    <dbReference type="NCBI Taxonomy" id="7260"/>
    <lineage>
        <taxon>Eukaryota</taxon>
        <taxon>Metazoa</taxon>
        <taxon>Ecdysozoa</taxon>
        <taxon>Arthropoda</taxon>
        <taxon>Hexapoda</taxon>
        <taxon>Insecta</taxon>
        <taxon>Pterygota</taxon>
        <taxon>Neoptera</taxon>
        <taxon>Endopterygota</taxon>
        <taxon>Diptera</taxon>
        <taxon>Brachycera</taxon>
        <taxon>Muscomorpha</taxon>
        <taxon>Ephydroidea</taxon>
        <taxon>Drosophilidae</taxon>
        <taxon>Drosophila</taxon>
        <taxon>Sophophora</taxon>
    </lineage>
</organism>
<evidence type="ECO:0000256" key="1">
    <source>
        <dbReference type="ARBA" id="ARBA00004167"/>
    </source>
</evidence>
<evidence type="ECO:0000256" key="4">
    <source>
        <dbReference type="SAM" id="MobiDB-lite"/>
    </source>
</evidence>
<accession>B4N7B7</accession>
<dbReference type="eggNOG" id="KOG0200">
    <property type="taxonomic scope" value="Eukaryota"/>
</dbReference>
<dbReference type="PRINTS" id="PR00109">
    <property type="entry name" value="TYRKINASE"/>
</dbReference>
<dbReference type="GO" id="GO:0043235">
    <property type="term" value="C:receptor complex"/>
    <property type="evidence" value="ECO:0007669"/>
    <property type="project" value="TreeGrafter"/>
</dbReference>
<reference evidence="7 8" key="1">
    <citation type="journal article" date="2007" name="Nature">
        <title>Evolution of genes and genomes on the Drosophila phylogeny.</title>
        <authorList>
            <consortium name="Drosophila 12 Genomes Consortium"/>
            <person name="Clark A.G."/>
            <person name="Eisen M.B."/>
            <person name="Smith D.R."/>
            <person name="Bergman C.M."/>
            <person name="Oliver B."/>
            <person name="Markow T.A."/>
            <person name="Kaufman T.C."/>
            <person name="Kellis M."/>
            <person name="Gelbart W."/>
            <person name="Iyer V.N."/>
            <person name="Pollard D.A."/>
            <person name="Sackton T.B."/>
            <person name="Larracuente A.M."/>
            <person name="Singh N.D."/>
            <person name="Abad J.P."/>
            <person name="Abt D.N."/>
            <person name="Adryan B."/>
            <person name="Aguade M."/>
            <person name="Akashi H."/>
            <person name="Anderson W.W."/>
            <person name="Aquadro C.F."/>
            <person name="Ardell D.H."/>
            <person name="Arguello R."/>
            <person name="Artieri C.G."/>
            <person name="Barbash D.A."/>
            <person name="Barker D."/>
            <person name="Barsanti P."/>
            <person name="Batterham P."/>
            <person name="Batzoglou S."/>
            <person name="Begun D."/>
            <person name="Bhutkar A."/>
            <person name="Blanco E."/>
            <person name="Bosak S.A."/>
            <person name="Bradley R.K."/>
            <person name="Brand A.D."/>
            <person name="Brent M.R."/>
            <person name="Brooks A.N."/>
            <person name="Brown R.H."/>
            <person name="Butlin R.K."/>
            <person name="Caggese C."/>
            <person name="Calvi B.R."/>
            <person name="Bernardo de Carvalho A."/>
            <person name="Caspi A."/>
            <person name="Castrezana S."/>
            <person name="Celniker S.E."/>
            <person name="Chang J.L."/>
            <person name="Chapple C."/>
            <person name="Chatterji S."/>
            <person name="Chinwalla A."/>
            <person name="Civetta A."/>
            <person name="Clifton S.W."/>
            <person name="Comeron J.M."/>
            <person name="Costello J.C."/>
            <person name="Coyne J.A."/>
            <person name="Daub J."/>
            <person name="David R.G."/>
            <person name="Delcher A.L."/>
            <person name="Delehaunty K."/>
            <person name="Do C.B."/>
            <person name="Ebling H."/>
            <person name="Edwards K."/>
            <person name="Eickbush T."/>
            <person name="Evans J.D."/>
            <person name="Filipski A."/>
            <person name="Findeiss S."/>
            <person name="Freyhult E."/>
            <person name="Fulton L."/>
            <person name="Fulton R."/>
            <person name="Garcia A.C."/>
            <person name="Gardiner A."/>
            <person name="Garfield D.A."/>
            <person name="Garvin B.E."/>
            <person name="Gibson G."/>
            <person name="Gilbert D."/>
            <person name="Gnerre S."/>
            <person name="Godfrey J."/>
            <person name="Good R."/>
            <person name="Gotea V."/>
            <person name="Gravely B."/>
            <person name="Greenberg A.J."/>
            <person name="Griffiths-Jones S."/>
            <person name="Gross S."/>
            <person name="Guigo R."/>
            <person name="Gustafson E.A."/>
            <person name="Haerty W."/>
            <person name="Hahn M.W."/>
            <person name="Halligan D.L."/>
            <person name="Halpern A.L."/>
            <person name="Halter G.M."/>
            <person name="Han M.V."/>
            <person name="Heger A."/>
            <person name="Hillier L."/>
            <person name="Hinrichs A.S."/>
            <person name="Holmes I."/>
            <person name="Hoskins R.A."/>
            <person name="Hubisz M.J."/>
            <person name="Hultmark D."/>
            <person name="Huntley M.A."/>
            <person name="Jaffe D.B."/>
            <person name="Jagadeeshan S."/>
            <person name="Jeck W.R."/>
            <person name="Johnson J."/>
            <person name="Jones C.D."/>
            <person name="Jordan W.C."/>
            <person name="Karpen G.H."/>
            <person name="Kataoka E."/>
            <person name="Keightley P.D."/>
            <person name="Kheradpour P."/>
            <person name="Kirkness E.F."/>
            <person name="Koerich L.B."/>
            <person name="Kristiansen K."/>
            <person name="Kudrna D."/>
            <person name="Kulathinal R.J."/>
            <person name="Kumar S."/>
            <person name="Kwok R."/>
            <person name="Lander E."/>
            <person name="Langley C.H."/>
            <person name="Lapoint R."/>
            <person name="Lazzaro B.P."/>
            <person name="Lee S.J."/>
            <person name="Levesque L."/>
            <person name="Li R."/>
            <person name="Lin C.F."/>
            <person name="Lin M.F."/>
            <person name="Lindblad-Toh K."/>
            <person name="Llopart A."/>
            <person name="Long M."/>
            <person name="Low L."/>
            <person name="Lozovsky E."/>
            <person name="Lu J."/>
            <person name="Luo M."/>
            <person name="Machado C.A."/>
            <person name="Makalowski W."/>
            <person name="Marzo M."/>
            <person name="Matsuda M."/>
            <person name="Matzkin L."/>
            <person name="McAllister B."/>
            <person name="McBride C.S."/>
            <person name="McKernan B."/>
            <person name="McKernan K."/>
            <person name="Mendez-Lago M."/>
            <person name="Minx P."/>
            <person name="Mollenhauer M.U."/>
            <person name="Montooth K."/>
            <person name="Mount S.M."/>
            <person name="Mu X."/>
            <person name="Myers E."/>
            <person name="Negre B."/>
            <person name="Newfeld S."/>
            <person name="Nielsen R."/>
            <person name="Noor M.A."/>
            <person name="O'Grady P."/>
            <person name="Pachter L."/>
            <person name="Papaceit M."/>
            <person name="Parisi M.J."/>
            <person name="Parisi M."/>
            <person name="Parts L."/>
            <person name="Pedersen J.S."/>
            <person name="Pesole G."/>
            <person name="Phillippy A.M."/>
            <person name="Ponting C.P."/>
            <person name="Pop M."/>
            <person name="Porcelli D."/>
            <person name="Powell J.R."/>
            <person name="Prohaska S."/>
            <person name="Pruitt K."/>
            <person name="Puig M."/>
            <person name="Quesneville H."/>
            <person name="Ram K.R."/>
            <person name="Rand D."/>
            <person name="Rasmussen M.D."/>
            <person name="Reed L.K."/>
            <person name="Reenan R."/>
            <person name="Reily A."/>
            <person name="Remington K.A."/>
            <person name="Rieger T.T."/>
            <person name="Ritchie M.G."/>
            <person name="Robin C."/>
            <person name="Rogers Y.H."/>
            <person name="Rohde C."/>
            <person name="Rozas J."/>
            <person name="Rubenfield M.J."/>
            <person name="Ruiz A."/>
            <person name="Russo S."/>
            <person name="Salzberg S.L."/>
            <person name="Sanchez-Gracia A."/>
            <person name="Saranga D.J."/>
            <person name="Sato H."/>
            <person name="Schaeffer S.W."/>
            <person name="Schatz M.C."/>
            <person name="Schlenke T."/>
            <person name="Schwartz R."/>
            <person name="Segarra C."/>
            <person name="Singh R.S."/>
            <person name="Sirot L."/>
            <person name="Sirota M."/>
            <person name="Sisneros N.B."/>
            <person name="Smith C.D."/>
            <person name="Smith T.F."/>
            <person name="Spieth J."/>
            <person name="Stage D.E."/>
            <person name="Stark A."/>
            <person name="Stephan W."/>
            <person name="Strausberg R.L."/>
            <person name="Strempel S."/>
            <person name="Sturgill D."/>
            <person name="Sutton G."/>
            <person name="Sutton G.G."/>
            <person name="Tao W."/>
            <person name="Teichmann S."/>
            <person name="Tobari Y.N."/>
            <person name="Tomimura Y."/>
            <person name="Tsolas J.M."/>
            <person name="Valente V.L."/>
            <person name="Venter E."/>
            <person name="Venter J.C."/>
            <person name="Vicario S."/>
            <person name="Vieira F.G."/>
            <person name="Vilella A.J."/>
            <person name="Villasante A."/>
            <person name="Walenz B."/>
            <person name="Wang J."/>
            <person name="Wasserman M."/>
            <person name="Watts T."/>
            <person name="Wilson D."/>
            <person name="Wilson R.K."/>
            <person name="Wing R.A."/>
            <person name="Wolfner M.F."/>
            <person name="Wong A."/>
            <person name="Wong G.K."/>
            <person name="Wu C.I."/>
            <person name="Wu G."/>
            <person name="Yamamoto D."/>
            <person name="Yang H.P."/>
            <person name="Yang S.P."/>
            <person name="Yorke J.A."/>
            <person name="Yoshida K."/>
            <person name="Zdobnov E."/>
            <person name="Zhang P."/>
            <person name="Zhang Y."/>
            <person name="Zimin A.V."/>
            <person name="Baldwin J."/>
            <person name="Abdouelleil A."/>
            <person name="Abdulkadir J."/>
            <person name="Abebe A."/>
            <person name="Abera B."/>
            <person name="Abreu J."/>
            <person name="Acer S.C."/>
            <person name="Aftuck L."/>
            <person name="Alexander A."/>
            <person name="An P."/>
            <person name="Anderson E."/>
            <person name="Anderson S."/>
            <person name="Arachi H."/>
            <person name="Azer M."/>
            <person name="Bachantsang P."/>
            <person name="Barry A."/>
            <person name="Bayul T."/>
            <person name="Berlin A."/>
            <person name="Bessette D."/>
            <person name="Bloom T."/>
            <person name="Blye J."/>
            <person name="Boguslavskiy L."/>
            <person name="Bonnet C."/>
            <person name="Boukhgalter B."/>
            <person name="Bourzgui I."/>
            <person name="Brown A."/>
            <person name="Cahill P."/>
            <person name="Channer S."/>
            <person name="Cheshatsang Y."/>
            <person name="Chuda L."/>
            <person name="Citroen M."/>
            <person name="Collymore A."/>
            <person name="Cooke P."/>
            <person name="Costello M."/>
            <person name="D'Aco K."/>
            <person name="Daza R."/>
            <person name="De Haan G."/>
            <person name="DeGray S."/>
            <person name="DeMaso C."/>
            <person name="Dhargay N."/>
            <person name="Dooley K."/>
            <person name="Dooley E."/>
            <person name="Doricent M."/>
            <person name="Dorje P."/>
            <person name="Dorjee K."/>
            <person name="Dupes A."/>
            <person name="Elong R."/>
            <person name="Falk J."/>
            <person name="Farina A."/>
            <person name="Faro S."/>
            <person name="Ferguson D."/>
            <person name="Fisher S."/>
            <person name="Foley C.D."/>
            <person name="Franke A."/>
            <person name="Friedrich D."/>
            <person name="Gadbois L."/>
            <person name="Gearin G."/>
            <person name="Gearin C.R."/>
            <person name="Giannoukos G."/>
            <person name="Goode T."/>
            <person name="Graham J."/>
            <person name="Grandbois E."/>
            <person name="Grewal S."/>
            <person name="Gyaltsen K."/>
            <person name="Hafez N."/>
            <person name="Hagos B."/>
            <person name="Hall J."/>
            <person name="Henson C."/>
            <person name="Hollinger A."/>
            <person name="Honan T."/>
            <person name="Huard M.D."/>
            <person name="Hughes L."/>
            <person name="Hurhula B."/>
            <person name="Husby M.E."/>
            <person name="Kamat A."/>
            <person name="Kanga B."/>
            <person name="Kashin S."/>
            <person name="Khazanovich D."/>
            <person name="Kisner P."/>
            <person name="Lance K."/>
            <person name="Lara M."/>
            <person name="Lee W."/>
            <person name="Lennon N."/>
            <person name="Letendre F."/>
            <person name="LeVine R."/>
            <person name="Lipovsky A."/>
            <person name="Liu X."/>
            <person name="Liu J."/>
            <person name="Liu S."/>
            <person name="Lokyitsang T."/>
            <person name="Lokyitsang Y."/>
            <person name="Lubonja R."/>
            <person name="Lui A."/>
            <person name="MacDonald P."/>
            <person name="Magnisalis V."/>
            <person name="Maru K."/>
            <person name="Matthews C."/>
            <person name="McCusker W."/>
            <person name="McDonough S."/>
            <person name="Mehta T."/>
            <person name="Meldrim J."/>
            <person name="Meneus L."/>
            <person name="Mihai O."/>
            <person name="Mihalev A."/>
            <person name="Mihova T."/>
            <person name="Mittelman R."/>
            <person name="Mlenga V."/>
            <person name="Montmayeur A."/>
            <person name="Mulrain L."/>
            <person name="Navidi A."/>
            <person name="Naylor J."/>
            <person name="Negash T."/>
            <person name="Nguyen T."/>
            <person name="Nguyen N."/>
            <person name="Nicol R."/>
            <person name="Norbu C."/>
            <person name="Norbu N."/>
            <person name="Novod N."/>
            <person name="O'Neill B."/>
            <person name="Osman S."/>
            <person name="Markiewicz E."/>
            <person name="Oyono O.L."/>
            <person name="Patti C."/>
            <person name="Phunkhang P."/>
            <person name="Pierre F."/>
            <person name="Priest M."/>
            <person name="Raghuraman S."/>
            <person name="Rege F."/>
            <person name="Reyes R."/>
            <person name="Rise C."/>
            <person name="Rogov P."/>
            <person name="Ross K."/>
            <person name="Ryan E."/>
            <person name="Settipalli S."/>
            <person name="Shea T."/>
            <person name="Sherpa N."/>
            <person name="Shi L."/>
            <person name="Shih D."/>
            <person name="Sparrow T."/>
            <person name="Spaulding J."/>
            <person name="Stalker J."/>
            <person name="Stange-Thomann N."/>
            <person name="Stavropoulos S."/>
            <person name="Stone C."/>
            <person name="Strader C."/>
            <person name="Tesfaye S."/>
            <person name="Thomson T."/>
            <person name="Thoulutsang Y."/>
            <person name="Thoulutsang D."/>
            <person name="Topham K."/>
            <person name="Topping I."/>
            <person name="Tsamla T."/>
            <person name="Vassiliev H."/>
            <person name="Vo A."/>
            <person name="Wangchuk T."/>
            <person name="Wangdi T."/>
            <person name="Weiand M."/>
            <person name="Wilkinson J."/>
            <person name="Wilson A."/>
            <person name="Yadav S."/>
            <person name="Young G."/>
            <person name="Yu Q."/>
            <person name="Zembek L."/>
            <person name="Zhong D."/>
            <person name="Zimmer A."/>
            <person name="Zwirko Z."/>
            <person name="Jaffe D.B."/>
            <person name="Alvarez P."/>
            <person name="Brockman W."/>
            <person name="Butler J."/>
            <person name="Chin C."/>
            <person name="Gnerre S."/>
            <person name="Grabherr M."/>
            <person name="Kleber M."/>
            <person name="Mauceli E."/>
            <person name="MacCallum I."/>
        </authorList>
    </citation>
    <scope>NUCLEOTIDE SEQUENCE [LARGE SCALE GENOMIC DNA]</scope>
    <source>
        <strain evidence="8">Tucson 14030-0811.24</strain>
    </source>
</reference>
<dbReference type="FunFam" id="3.30.200.20:FF:000690">
    <property type="entry name" value="Receptor tyrosine kinase"/>
    <property type="match status" value="1"/>
</dbReference>
<keyword evidence="7" id="KW-0808">Transferase</keyword>
<dbReference type="InterPro" id="IPR055162">
    <property type="entry name" value="RET_CRD"/>
</dbReference>
<evidence type="ECO:0000259" key="6">
    <source>
        <dbReference type="PROSITE" id="PS50011"/>
    </source>
</evidence>
<dbReference type="PROSITE" id="PS00109">
    <property type="entry name" value="PROTEIN_KINASE_TYR"/>
    <property type="match status" value="1"/>
</dbReference>
<dbReference type="Gene3D" id="3.30.200.20">
    <property type="entry name" value="Phosphorylase Kinase, domain 1"/>
    <property type="match status" value="1"/>
</dbReference>
<dbReference type="PROSITE" id="PS00107">
    <property type="entry name" value="PROTEIN_KINASE_ATP"/>
    <property type="match status" value="1"/>
</dbReference>